<keyword evidence="2" id="KW-0732">Signal</keyword>
<feature type="chain" id="PRO_5036995935" evidence="2">
    <location>
        <begin position="20"/>
        <end position="502"/>
    </location>
</feature>
<accession>A0A914ICA4</accession>
<reference evidence="4" key="1">
    <citation type="submission" date="2022-11" db="UniProtKB">
        <authorList>
            <consortium name="WormBaseParasite"/>
        </authorList>
    </citation>
    <scope>IDENTIFICATION</scope>
</reference>
<dbReference type="WBParaSite" id="Gr19_v10_g9289.t1">
    <property type="protein sequence ID" value="Gr19_v10_g9289.t1"/>
    <property type="gene ID" value="Gr19_v10_g9289"/>
</dbReference>
<evidence type="ECO:0000313" key="3">
    <source>
        <dbReference type="Proteomes" id="UP000887572"/>
    </source>
</evidence>
<organism evidence="3 4">
    <name type="scientific">Globodera rostochiensis</name>
    <name type="common">Golden nematode worm</name>
    <name type="synonym">Heterodera rostochiensis</name>
    <dbReference type="NCBI Taxonomy" id="31243"/>
    <lineage>
        <taxon>Eukaryota</taxon>
        <taxon>Metazoa</taxon>
        <taxon>Ecdysozoa</taxon>
        <taxon>Nematoda</taxon>
        <taxon>Chromadorea</taxon>
        <taxon>Rhabditida</taxon>
        <taxon>Tylenchina</taxon>
        <taxon>Tylenchomorpha</taxon>
        <taxon>Tylenchoidea</taxon>
        <taxon>Heteroderidae</taxon>
        <taxon>Heteroderinae</taxon>
        <taxon>Globodera</taxon>
    </lineage>
</organism>
<feature type="region of interest" description="Disordered" evidence="1">
    <location>
        <begin position="30"/>
        <end position="55"/>
    </location>
</feature>
<dbReference type="AlphaFoldDB" id="A0A914ICA4"/>
<sequence>MIASNYILLLALLATTCRCVKDNKIREAGHTRHNKAQKIEHGSTESSGQNFSYSQQHEQKELKSIGAKRKLEKENKKVNSHVTDCLKATQTVVDQMVNELNNIPIELDKPQVELTRLNRDYEQQKNQIIYAGNVINTVILELKIFAIISPKMLNDMVAALIEQKELVKNKIIKYFDEIKWRLVTENEQADGLSTTRSLIKEMKKILKNAETKKKSRFDAGGGGALTDHHEVEEISSDPEIQSKGQNSDQFLTVHDNSGDMEISMNEDHQGEASSTFKLLEANQSIWHTLNGIQSSSSGTKSPFKKCIKCNERAKIEAVVNQMKKDQNQMRRRITELRSTNNGLVAFSSLMTTTDQRTNDQERIQREIVSVANAIGTVIYGFKLAILPFAVQYEFMANGMKSTLDQVGVLSSYLKDMAEPVENKLREYLKITKNRLLAYPDVDETLINAQAKNLEKFIGHYTFPKKSNRKKVTPKRTKQQFPEQIDKFARNLVTAYEFYGGIY</sequence>
<dbReference type="Proteomes" id="UP000887572">
    <property type="component" value="Unplaced"/>
</dbReference>
<feature type="signal peptide" evidence="2">
    <location>
        <begin position="1"/>
        <end position="19"/>
    </location>
</feature>
<keyword evidence="3" id="KW-1185">Reference proteome</keyword>
<name>A0A914ICA4_GLORO</name>
<evidence type="ECO:0000256" key="1">
    <source>
        <dbReference type="SAM" id="MobiDB-lite"/>
    </source>
</evidence>
<evidence type="ECO:0000313" key="4">
    <source>
        <dbReference type="WBParaSite" id="Gr19_v10_g9289.t1"/>
    </source>
</evidence>
<protein>
    <submittedName>
        <fullName evidence="4">Uncharacterized protein</fullName>
    </submittedName>
</protein>
<proteinExistence type="predicted"/>
<feature type="compositionally biased region" description="Polar residues" evidence="1">
    <location>
        <begin position="44"/>
        <end position="55"/>
    </location>
</feature>
<evidence type="ECO:0000256" key="2">
    <source>
        <dbReference type="SAM" id="SignalP"/>
    </source>
</evidence>